<dbReference type="PANTHER" id="PTHR30329">
    <property type="entry name" value="STATOR ELEMENT OF FLAGELLAR MOTOR COMPLEX"/>
    <property type="match status" value="1"/>
</dbReference>
<gene>
    <name evidence="7" type="primary">yiaD_2</name>
    <name evidence="7" type="ORF">NCTC11179_01792</name>
</gene>
<dbReference type="InterPro" id="IPR050330">
    <property type="entry name" value="Bact_OuterMem_StrucFunc"/>
</dbReference>
<dbReference type="PROSITE" id="PS51257">
    <property type="entry name" value="PROKAR_LIPOPROTEIN"/>
    <property type="match status" value="1"/>
</dbReference>
<dbReference type="InterPro" id="IPR036737">
    <property type="entry name" value="OmpA-like_sf"/>
</dbReference>
<evidence type="ECO:0000256" key="4">
    <source>
        <dbReference type="PROSITE-ProRule" id="PRU00473"/>
    </source>
</evidence>
<dbReference type="InterPro" id="IPR006665">
    <property type="entry name" value="OmpA-like"/>
</dbReference>
<evidence type="ECO:0000256" key="3">
    <source>
        <dbReference type="ARBA" id="ARBA00023237"/>
    </source>
</evidence>
<dbReference type="GO" id="GO:0009279">
    <property type="term" value="C:cell outer membrane"/>
    <property type="evidence" value="ECO:0007669"/>
    <property type="project" value="UniProtKB-SubCell"/>
</dbReference>
<evidence type="ECO:0000256" key="1">
    <source>
        <dbReference type="ARBA" id="ARBA00004442"/>
    </source>
</evidence>
<dbReference type="Pfam" id="PF00691">
    <property type="entry name" value="OmpA"/>
    <property type="match status" value="1"/>
</dbReference>
<dbReference type="SUPFAM" id="SSF103088">
    <property type="entry name" value="OmpA-like"/>
    <property type="match status" value="1"/>
</dbReference>
<proteinExistence type="predicted"/>
<dbReference type="Gene3D" id="3.30.1330.60">
    <property type="entry name" value="OmpA-like domain"/>
    <property type="match status" value="1"/>
</dbReference>
<dbReference type="InterPro" id="IPR006664">
    <property type="entry name" value="OMP_bac"/>
</dbReference>
<evidence type="ECO:0000259" key="6">
    <source>
        <dbReference type="PROSITE" id="PS51123"/>
    </source>
</evidence>
<organism evidence="7 8">
    <name type="scientific">Myroides odoratus</name>
    <name type="common">Flavobacterium odoratum</name>
    <dbReference type="NCBI Taxonomy" id="256"/>
    <lineage>
        <taxon>Bacteria</taxon>
        <taxon>Pseudomonadati</taxon>
        <taxon>Bacteroidota</taxon>
        <taxon>Flavobacteriia</taxon>
        <taxon>Flavobacteriales</taxon>
        <taxon>Flavobacteriaceae</taxon>
        <taxon>Myroides</taxon>
    </lineage>
</organism>
<keyword evidence="7" id="KW-0449">Lipoprotein</keyword>
<keyword evidence="3" id="KW-0998">Cell outer membrane</keyword>
<feature type="domain" description="OmpA-like" evidence="6">
    <location>
        <begin position="103"/>
        <end position="220"/>
    </location>
</feature>
<keyword evidence="8" id="KW-1185">Reference proteome</keyword>
<evidence type="ECO:0000256" key="2">
    <source>
        <dbReference type="ARBA" id="ARBA00023136"/>
    </source>
</evidence>
<feature type="signal peptide" evidence="5">
    <location>
        <begin position="1"/>
        <end position="22"/>
    </location>
</feature>
<feature type="chain" id="PRO_5017052835" evidence="5">
    <location>
        <begin position="23"/>
        <end position="233"/>
    </location>
</feature>
<reference evidence="7 8" key="1">
    <citation type="submission" date="2018-06" db="EMBL/GenBank/DDBJ databases">
        <authorList>
            <consortium name="Pathogen Informatics"/>
            <person name="Doyle S."/>
        </authorList>
    </citation>
    <scope>NUCLEOTIDE SEQUENCE [LARGE SCALE GENOMIC DNA]</scope>
    <source>
        <strain evidence="7 8">NCTC11179</strain>
    </source>
</reference>
<dbReference type="CDD" id="cd07185">
    <property type="entry name" value="OmpA_C-like"/>
    <property type="match status" value="1"/>
</dbReference>
<evidence type="ECO:0000256" key="5">
    <source>
        <dbReference type="SAM" id="SignalP"/>
    </source>
</evidence>
<keyword evidence="5" id="KW-0732">Signal</keyword>
<keyword evidence="2 4" id="KW-0472">Membrane</keyword>
<dbReference type="Pfam" id="PF13488">
    <property type="entry name" value="Gly-zipper_Omp"/>
    <property type="match status" value="1"/>
</dbReference>
<evidence type="ECO:0000313" key="8">
    <source>
        <dbReference type="Proteomes" id="UP000255024"/>
    </source>
</evidence>
<dbReference type="EMBL" id="UGQL01000001">
    <property type="protein sequence ID" value="STZ28250.1"/>
    <property type="molecule type" value="Genomic_DNA"/>
</dbReference>
<dbReference type="RefSeq" id="WP_115091170.1">
    <property type="nucleotide sequence ID" value="NZ_CP068107.1"/>
</dbReference>
<name>A0A378RRC2_MYROD</name>
<dbReference type="AlphaFoldDB" id="A0A378RRC2"/>
<dbReference type="PANTHER" id="PTHR30329:SF21">
    <property type="entry name" value="LIPOPROTEIN YIAD-RELATED"/>
    <property type="match status" value="1"/>
</dbReference>
<evidence type="ECO:0000313" key="7">
    <source>
        <dbReference type="EMBL" id="STZ28250.1"/>
    </source>
</evidence>
<sequence length="233" mass="24206">MKKTTTTLLAGALLVGSLSLTSCDSVKNANNTQKGATIGAAGGAIIGGILGNNIGKGGNSALGAVLGGVIGGAAGGVIGNNMDKQARQIEQTVPGAQVERVGEGIKLILGESSVNFNLNQATLTDKAKQNLDKLIVVFKDNPNTNISIFGYTDNTGREEYNLKLSRQRANAVKTYLMQNGVSNKRLATEGMGIADPIASNDTDAGRAKNRRVEFAIKANEQMIIDAQNEAATM</sequence>
<dbReference type="PROSITE" id="PS51123">
    <property type="entry name" value="OMPA_2"/>
    <property type="match status" value="1"/>
</dbReference>
<dbReference type="PRINTS" id="PR01021">
    <property type="entry name" value="OMPADOMAIN"/>
</dbReference>
<comment type="subcellular location">
    <subcellularLocation>
        <location evidence="1">Cell outer membrane</location>
    </subcellularLocation>
</comment>
<dbReference type="Proteomes" id="UP000255024">
    <property type="component" value="Unassembled WGS sequence"/>
</dbReference>
<dbReference type="InterPro" id="IPR039567">
    <property type="entry name" value="Gly-zipper"/>
</dbReference>
<accession>A0A378RRC2</accession>
<protein>
    <submittedName>
        <fullName evidence="7">Inner membrane lipoprotein YiaD</fullName>
    </submittedName>
</protein>